<dbReference type="Gene3D" id="2.20.25.240">
    <property type="match status" value="1"/>
</dbReference>
<accession>A0ABR3HY22</accession>
<protein>
    <recommendedName>
        <fullName evidence="3">FLYWCH-type domain-containing protein</fullName>
    </recommendedName>
</protein>
<name>A0ABR3HY22_LOXSC</name>
<comment type="caution">
    <text evidence="1">The sequence shown here is derived from an EMBL/GenBank/DDBJ whole genome shotgun (WGS) entry which is preliminary data.</text>
</comment>
<evidence type="ECO:0000313" key="1">
    <source>
        <dbReference type="EMBL" id="KAL0881465.1"/>
    </source>
</evidence>
<gene>
    <name evidence="1" type="ORF">ABMA27_001328</name>
</gene>
<proteinExistence type="predicted"/>
<keyword evidence="2" id="KW-1185">Reference proteome</keyword>
<dbReference type="EMBL" id="JBEUOH010000011">
    <property type="protein sequence ID" value="KAL0881465.1"/>
    <property type="molecule type" value="Genomic_DNA"/>
</dbReference>
<evidence type="ECO:0008006" key="3">
    <source>
        <dbReference type="Google" id="ProtNLM"/>
    </source>
</evidence>
<evidence type="ECO:0000313" key="2">
    <source>
        <dbReference type="Proteomes" id="UP001549920"/>
    </source>
</evidence>
<reference evidence="1 2" key="1">
    <citation type="submission" date="2024-06" db="EMBL/GenBank/DDBJ databases">
        <title>A chromosome-level genome assembly of beet webworm, Loxostege sticticalis.</title>
        <authorList>
            <person name="Zhang Y."/>
        </authorList>
    </citation>
    <scope>NUCLEOTIDE SEQUENCE [LARGE SCALE GENOMIC DNA]</scope>
    <source>
        <strain evidence="1">AQ026</strain>
        <tissue evidence="1">Whole body</tissue>
    </source>
</reference>
<organism evidence="1 2">
    <name type="scientific">Loxostege sticticalis</name>
    <name type="common">Beet webworm moth</name>
    <dbReference type="NCBI Taxonomy" id="481309"/>
    <lineage>
        <taxon>Eukaryota</taxon>
        <taxon>Metazoa</taxon>
        <taxon>Ecdysozoa</taxon>
        <taxon>Arthropoda</taxon>
        <taxon>Hexapoda</taxon>
        <taxon>Insecta</taxon>
        <taxon>Pterygota</taxon>
        <taxon>Neoptera</taxon>
        <taxon>Endopterygota</taxon>
        <taxon>Lepidoptera</taxon>
        <taxon>Glossata</taxon>
        <taxon>Ditrysia</taxon>
        <taxon>Pyraloidea</taxon>
        <taxon>Crambidae</taxon>
        <taxon>Pyraustinae</taxon>
        <taxon>Loxostege</taxon>
    </lineage>
</organism>
<dbReference type="Proteomes" id="UP001549920">
    <property type="component" value="Unassembled WGS sequence"/>
</dbReference>
<sequence>MSRKGKLVLRVDVYTFSKVSKFQWVCSTKNPLGKTLILVDGYTFSQTSTYFWVCSTRLPGCKAKLRLENGFITDINNFHSHPSRKYVKSQKGTYVRVG</sequence>